<dbReference type="InterPro" id="IPR027417">
    <property type="entry name" value="P-loop_NTPase"/>
</dbReference>
<dbReference type="Pfam" id="PF00437">
    <property type="entry name" value="T2SSE"/>
    <property type="match status" value="1"/>
</dbReference>
<dbReference type="SUPFAM" id="SSF52540">
    <property type="entry name" value="P-loop containing nucleoside triphosphate hydrolases"/>
    <property type="match status" value="1"/>
</dbReference>
<gene>
    <name evidence="5" type="ORF">SAMN04488529_105213</name>
</gene>
<dbReference type="AlphaFoldDB" id="A0A1H0STI3"/>
<dbReference type="SMART" id="SM00382">
    <property type="entry name" value="AAA"/>
    <property type="match status" value="1"/>
</dbReference>
<dbReference type="FunFam" id="3.40.50.300:FF:000398">
    <property type="entry name" value="Type IV pilus assembly ATPase PilB"/>
    <property type="match status" value="1"/>
</dbReference>
<evidence type="ECO:0000256" key="1">
    <source>
        <dbReference type="ARBA" id="ARBA00006611"/>
    </source>
</evidence>
<name>A0A1H0STI3_9CLOT</name>
<dbReference type="InterPro" id="IPR007831">
    <property type="entry name" value="T2SS_GspE_N"/>
</dbReference>
<dbReference type="GO" id="GO:0005524">
    <property type="term" value="F:ATP binding"/>
    <property type="evidence" value="ECO:0007669"/>
    <property type="project" value="UniProtKB-KW"/>
</dbReference>
<dbReference type="GO" id="GO:0016887">
    <property type="term" value="F:ATP hydrolysis activity"/>
    <property type="evidence" value="ECO:0007669"/>
    <property type="project" value="TreeGrafter"/>
</dbReference>
<dbReference type="InterPro" id="IPR003593">
    <property type="entry name" value="AAA+_ATPase"/>
</dbReference>
<evidence type="ECO:0000259" key="4">
    <source>
        <dbReference type="PROSITE" id="PS00662"/>
    </source>
</evidence>
<dbReference type="GO" id="GO:0005886">
    <property type="term" value="C:plasma membrane"/>
    <property type="evidence" value="ECO:0007669"/>
    <property type="project" value="TreeGrafter"/>
</dbReference>
<dbReference type="SUPFAM" id="SSF160246">
    <property type="entry name" value="EspE N-terminal domain-like"/>
    <property type="match status" value="1"/>
</dbReference>
<sequence>MKKKCGQGVSFMVISEKKRLGNILVDAGKINPFQLQNALKTQKMLGKKLGEVLIESNIVSEDDIIQAIEGQTGIKRIDLNNVKYDKKAIKLVSQNLCNKYVLIPFGFEGTKIKVALADPLNIFAIDDVSISTGLIVESFIAKKCEIQKFIEVNYSSQEVSIAAEQLLKETIHSKNIVENIEEMNDIKNAPVVKMIEHLFKNSVEMRASDIHIEPYEHEIRIRYRIDGELQTVNILGKESLAPLVTRIKILAGLNIAEKRVPQDGRIITKVGNNDVDLRVSILPVVNGEKVVIRILNRSSYKVGKERLGLTKENLKKIENIIVSPHGIVLVTGPTGSGKSTTLYTLLSELNSDGVNIVTIEDPVEYTLNGINQVNVNTKAGMSFASGLRSILRQDPDIVMIGEVRDDETAKIATKAAITGHLVLTTLHTNDAPSSVTRLIDMGIEPYLVATSIAGVISQRLVKNICYHCKESYEASEYERNILKIEKDKLLTLYKGNGCGYCNNTGYLGRSGVYEIMEITREHRDAINTTRDPNVLMDISIKNGMSTLGKECEKLVLQGVTTVNELANITLLTDI</sequence>
<dbReference type="PANTHER" id="PTHR30258:SF2">
    <property type="entry name" value="COMG OPERON PROTEIN 1"/>
    <property type="match status" value="1"/>
</dbReference>
<keyword evidence="3" id="KW-0067">ATP-binding</keyword>
<dbReference type="STRING" id="94869.SAMN04488529_105213"/>
<dbReference type="Gene3D" id="3.30.450.90">
    <property type="match status" value="1"/>
</dbReference>
<keyword evidence="6" id="KW-1185">Reference proteome</keyword>
<dbReference type="PROSITE" id="PS00662">
    <property type="entry name" value="T2SP_E"/>
    <property type="match status" value="1"/>
</dbReference>
<dbReference type="InterPro" id="IPR001482">
    <property type="entry name" value="T2SS/T4SS_dom"/>
</dbReference>
<dbReference type="Proteomes" id="UP000198597">
    <property type="component" value="Unassembled WGS sequence"/>
</dbReference>
<protein>
    <submittedName>
        <fullName evidence="5">Type IV pilus assembly protein PilB</fullName>
    </submittedName>
</protein>
<feature type="domain" description="Bacterial type II secretion system protein E" evidence="4">
    <location>
        <begin position="391"/>
        <end position="405"/>
    </location>
</feature>
<dbReference type="InterPro" id="IPR037257">
    <property type="entry name" value="T2SS_E_N_sf"/>
</dbReference>
<dbReference type="CDD" id="cd01129">
    <property type="entry name" value="PulE-GspE-like"/>
    <property type="match status" value="1"/>
</dbReference>
<reference evidence="5 6" key="1">
    <citation type="submission" date="2016-10" db="EMBL/GenBank/DDBJ databases">
        <authorList>
            <person name="de Groot N.N."/>
        </authorList>
    </citation>
    <scope>NUCLEOTIDE SEQUENCE [LARGE SCALE GENOMIC DNA]</scope>
    <source>
        <strain evidence="5 6">DSM 12272</strain>
    </source>
</reference>
<organism evidence="5 6">
    <name type="scientific">Clostridium gasigenes</name>
    <dbReference type="NCBI Taxonomy" id="94869"/>
    <lineage>
        <taxon>Bacteria</taxon>
        <taxon>Bacillati</taxon>
        <taxon>Bacillota</taxon>
        <taxon>Clostridia</taxon>
        <taxon>Eubacteriales</taxon>
        <taxon>Clostridiaceae</taxon>
        <taxon>Clostridium</taxon>
    </lineage>
</organism>
<evidence type="ECO:0000256" key="3">
    <source>
        <dbReference type="ARBA" id="ARBA00022840"/>
    </source>
</evidence>
<dbReference type="EMBL" id="FNJM01000005">
    <property type="protein sequence ID" value="SDP44915.1"/>
    <property type="molecule type" value="Genomic_DNA"/>
</dbReference>
<evidence type="ECO:0000313" key="6">
    <source>
        <dbReference type="Proteomes" id="UP000198597"/>
    </source>
</evidence>
<dbReference type="Gene3D" id="3.30.300.160">
    <property type="entry name" value="Type II secretion system, protein E, N-terminal domain"/>
    <property type="match status" value="1"/>
</dbReference>
<dbReference type="PANTHER" id="PTHR30258">
    <property type="entry name" value="TYPE II SECRETION SYSTEM PROTEIN GSPE-RELATED"/>
    <property type="match status" value="1"/>
</dbReference>
<comment type="similarity">
    <text evidence="1">Belongs to the GSP E family.</text>
</comment>
<dbReference type="Gene3D" id="3.40.50.300">
    <property type="entry name" value="P-loop containing nucleotide triphosphate hydrolases"/>
    <property type="match status" value="1"/>
</dbReference>
<keyword evidence="2" id="KW-0547">Nucleotide-binding</keyword>
<accession>A0A1H0STI3</accession>
<evidence type="ECO:0000256" key="2">
    <source>
        <dbReference type="ARBA" id="ARBA00022741"/>
    </source>
</evidence>
<dbReference type="Pfam" id="PF05157">
    <property type="entry name" value="MshEN"/>
    <property type="match status" value="1"/>
</dbReference>
<proteinExistence type="inferred from homology"/>
<evidence type="ECO:0000313" key="5">
    <source>
        <dbReference type="EMBL" id="SDP44915.1"/>
    </source>
</evidence>